<evidence type="ECO:0000259" key="9">
    <source>
        <dbReference type="SMART" id="SM00382"/>
    </source>
</evidence>
<keyword evidence="8" id="KW-0539">Nucleus</keyword>
<accession>A0A5N4EBS8</accession>
<dbReference type="GO" id="GO:0005524">
    <property type="term" value="F:ATP binding"/>
    <property type="evidence" value="ECO:0007669"/>
    <property type="project" value="UniProtKB-KW"/>
</dbReference>
<dbReference type="GO" id="GO:0005694">
    <property type="term" value="C:chromosome"/>
    <property type="evidence" value="ECO:0007669"/>
    <property type="project" value="TreeGrafter"/>
</dbReference>
<reference evidence="10 11" key="1">
    <citation type="journal article" date="2019" name="Mol. Ecol. Resour.">
        <title>Improving Illumina assemblies with Hi-C and long reads: an example with the North African dromedary.</title>
        <authorList>
            <person name="Elbers J.P."/>
            <person name="Rogers M.F."/>
            <person name="Perelman P.L."/>
            <person name="Proskuryakova A.A."/>
            <person name="Serdyukova N.A."/>
            <person name="Johnson W.E."/>
            <person name="Horin P."/>
            <person name="Corander J."/>
            <person name="Murphy D."/>
            <person name="Burger P.A."/>
        </authorList>
    </citation>
    <scope>NUCLEOTIDE SEQUENCE [LARGE SCALE GENOMIC DNA]</scope>
    <source>
        <strain evidence="10">Drom800</strain>
        <tissue evidence="10">Blood</tissue>
    </source>
</reference>
<comment type="subunit">
    <text evidence="8">Specifically interacts with the ligand binding domain of the thyroid receptor (TR). This interaction does not require the presence of thyroid hormone for its interaction. Interacts with proteasome subunit PSMA8; to participate in meiosis progression during spermatogenesis.</text>
</comment>
<evidence type="ECO:0000256" key="8">
    <source>
        <dbReference type="RuleBase" id="RU369050"/>
    </source>
</evidence>
<feature type="domain" description="AAA+ ATPase" evidence="9">
    <location>
        <begin position="171"/>
        <end position="357"/>
    </location>
</feature>
<dbReference type="CDD" id="cd19508">
    <property type="entry name" value="RecA-like_Pch2-like"/>
    <property type="match status" value="1"/>
</dbReference>
<dbReference type="InterPro" id="IPR027417">
    <property type="entry name" value="P-loop_NTPase"/>
</dbReference>
<dbReference type="AlphaFoldDB" id="A0A5N4EBS8"/>
<keyword evidence="5" id="KW-0896">Oogenesis</keyword>
<dbReference type="Pfam" id="PF00004">
    <property type="entry name" value="AAA"/>
    <property type="match status" value="1"/>
</dbReference>
<dbReference type="Pfam" id="PF23563">
    <property type="entry name" value="TRIP13_N"/>
    <property type="match status" value="1"/>
</dbReference>
<comment type="caution">
    <text evidence="10">The sequence shown here is derived from an EMBL/GenBank/DDBJ whole genome shotgun (WGS) entry which is preliminary data.</text>
</comment>
<evidence type="ECO:0000313" key="11">
    <source>
        <dbReference type="Proteomes" id="UP000299084"/>
    </source>
</evidence>
<evidence type="ECO:0000256" key="6">
    <source>
        <dbReference type="ARBA" id="ARBA00023254"/>
    </source>
</evidence>
<dbReference type="SMART" id="SM00382">
    <property type="entry name" value="AAA"/>
    <property type="match status" value="1"/>
</dbReference>
<keyword evidence="4 7" id="KW-0067">ATP-binding</keyword>
<evidence type="ECO:0000256" key="5">
    <source>
        <dbReference type="ARBA" id="ARBA00022943"/>
    </source>
</evidence>
<dbReference type="EMBL" id="JWIN03000003">
    <property type="protein sequence ID" value="KAB1280827.1"/>
    <property type="molecule type" value="Genomic_DNA"/>
</dbReference>
<evidence type="ECO:0000313" key="10">
    <source>
        <dbReference type="EMBL" id="KAB1280827.1"/>
    </source>
</evidence>
<dbReference type="GO" id="GO:0007283">
    <property type="term" value="P:spermatogenesis"/>
    <property type="evidence" value="ECO:0007669"/>
    <property type="project" value="UniProtKB-UniRule"/>
</dbReference>
<evidence type="ECO:0000256" key="7">
    <source>
        <dbReference type="RuleBase" id="RU003651"/>
    </source>
</evidence>
<sequence>MDEAVGDLKQALSCVADAPTVHVEVHQRSGSTAKKEDIKLSVRKLLNRHNIVFGDYTWTEFDEPFLTRNVQSVSIVDTELKVKDSQPIDLSACTIALHIFQLNEDGPSSENLEEETENIIAANHWVLPAAEFHGLWDSLVYDVEVKSHLLDYVMTTLLFSDKNVDSNLITWNRVVLLHGPPGTGKTSLCKALAQKLTIRLSSRYRYGQLIEINSHSLFSKWFSETWLLWLREFSEGPSGDCGLVGPPGVSEARVFCFQSGKLVTRMFQKIQDLIDDKDALVFVLIDEVESLTAARNACRAGTEPSDAIRVVNAVLTQIDQIKRHSNVVILTTSNITERIDVAFVDRADIRQYIGPPSAAAIFKIYLSCVEELMKCQIIYPRQQLLTLRELEMIGFIENNVSKLSLLLSEISRKSEGLSGRVLRKLPFLAHALYIQAPTVTIEGFLQALSLAVDKQFEERKKLSSCM</sequence>
<dbReference type="InterPro" id="IPR003959">
    <property type="entry name" value="ATPase_AAA_core"/>
</dbReference>
<evidence type="ECO:0000256" key="2">
    <source>
        <dbReference type="ARBA" id="ARBA00022364"/>
    </source>
</evidence>
<evidence type="ECO:0000256" key="4">
    <source>
        <dbReference type="ARBA" id="ARBA00022840"/>
    </source>
</evidence>
<dbReference type="InterPro" id="IPR044539">
    <property type="entry name" value="Pch2-like"/>
</dbReference>
<dbReference type="GO" id="GO:0007131">
    <property type="term" value="P:reciprocal meiotic recombination"/>
    <property type="evidence" value="ECO:0007669"/>
    <property type="project" value="UniProtKB-UniRule"/>
</dbReference>
<dbReference type="Gene3D" id="3.40.50.300">
    <property type="entry name" value="P-loop containing nucleotide triphosphate hydrolases"/>
    <property type="match status" value="1"/>
</dbReference>
<keyword evidence="3 7" id="KW-0547">Nucleotide-binding</keyword>
<proteinExistence type="inferred from homology"/>
<dbReference type="GO" id="GO:0051598">
    <property type="term" value="P:meiotic recombination checkpoint signaling"/>
    <property type="evidence" value="ECO:0007669"/>
    <property type="project" value="TreeGrafter"/>
</dbReference>
<dbReference type="PANTHER" id="PTHR45991:SF1">
    <property type="entry name" value="PACHYTENE CHECKPOINT PROTEIN 2 HOMOLOG"/>
    <property type="match status" value="1"/>
</dbReference>
<evidence type="ECO:0000256" key="1">
    <source>
        <dbReference type="ARBA" id="ARBA00007271"/>
    </source>
</evidence>
<keyword evidence="5" id="KW-0221">Differentiation</keyword>
<dbReference type="GO" id="GO:0048477">
    <property type="term" value="P:oogenesis"/>
    <property type="evidence" value="ECO:0007669"/>
    <property type="project" value="UniProtKB-KW"/>
</dbReference>
<comment type="function">
    <text evidence="8">Plays a key role in chromosome recombination and chromosome structure development during meiosis. Required at early steps in meiotic recombination that leads to non-crossovers pathways. Also needed for efficient completion of homologous synapsis by influencing crossover distribution along the chromosomes affecting both crossovers and non-crossovers pathways.</text>
</comment>
<comment type="subcellular location">
    <subcellularLocation>
        <location evidence="8">Nucleus</location>
    </subcellularLocation>
</comment>
<dbReference type="SUPFAM" id="SSF52540">
    <property type="entry name" value="P-loop containing nucleoside triphosphate hydrolases"/>
    <property type="match status" value="1"/>
</dbReference>
<organism evidence="10 11">
    <name type="scientific">Camelus dromedarius</name>
    <name type="common">Dromedary</name>
    <name type="synonym">Arabian camel</name>
    <dbReference type="NCBI Taxonomy" id="9838"/>
    <lineage>
        <taxon>Eukaryota</taxon>
        <taxon>Metazoa</taxon>
        <taxon>Chordata</taxon>
        <taxon>Craniata</taxon>
        <taxon>Vertebrata</taxon>
        <taxon>Euteleostomi</taxon>
        <taxon>Mammalia</taxon>
        <taxon>Eutheria</taxon>
        <taxon>Laurasiatheria</taxon>
        <taxon>Artiodactyla</taxon>
        <taxon>Tylopoda</taxon>
        <taxon>Camelidae</taxon>
        <taxon>Camelus</taxon>
    </lineage>
</organism>
<dbReference type="PANTHER" id="PTHR45991">
    <property type="entry name" value="PACHYTENE CHECKPOINT PROTEIN 2"/>
    <property type="match status" value="1"/>
</dbReference>
<dbReference type="InterPro" id="IPR003593">
    <property type="entry name" value="AAA+_ATPase"/>
</dbReference>
<dbReference type="InterPro" id="IPR058249">
    <property type="entry name" value="Pch2_C"/>
</dbReference>
<keyword evidence="11" id="KW-1185">Reference proteome</keyword>
<comment type="similarity">
    <text evidence="1 8">Belongs to the AAA ATPase family. PCH2 subfamily.</text>
</comment>
<protein>
    <recommendedName>
        <fullName evidence="2 8">Pachytene checkpoint protein 2 homolog</fullName>
        <shortName evidence="8">TR-interacting protein 13</shortName>
        <shortName evidence="8">TRIP-13</shortName>
    </recommendedName>
    <alternativeName>
        <fullName evidence="8">Thyroid hormone receptor interactor 13</fullName>
    </alternativeName>
    <alternativeName>
        <fullName evidence="8">Thyroid receptor-interacting protein 13</fullName>
    </alternativeName>
</protein>
<evidence type="ECO:0000256" key="3">
    <source>
        <dbReference type="ARBA" id="ARBA00022741"/>
    </source>
</evidence>
<dbReference type="PROSITE" id="PS00674">
    <property type="entry name" value="AAA"/>
    <property type="match status" value="1"/>
</dbReference>
<dbReference type="GO" id="GO:0016887">
    <property type="term" value="F:ATP hydrolysis activity"/>
    <property type="evidence" value="ECO:0007669"/>
    <property type="project" value="InterPro"/>
</dbReference>
<dbReference type="Pfam" id="PF23242">
    <property type="entry name" value="AAA_lid_TRIP13_C"/>
    <property type="match status" value="1"/>
</dbReference>
<gene>
    <name evidence="10" type="ORF">Cadr_000003863</name>
</gene>
<dbReference type="InterPro" id="IPR003960">
    <property type="entry name" value="ATPase_AAA_CS"/>
</dbReference>
<dbReference type="GO" id="GO:0005634">
    <property type="term" value="C:nucleus"/>
    <property type="evidence" value="ECO:0007669"/>
    <property type="project" value="UniProtKB-SubCell"/>
</dbReference>
<name>A0A5N4EBS8_CAMDR</name>
<dbReference type="Proteomes" id="UP000299084">
    <property type="component" value="Unassembled WGS sequence"/>
</dbReference>
<keyword evidence="6 8" id="KW-0469">Meiosis</keyword>